<dbReference type="EMBL" id="BQXS01005099">
    <property type="protein sequence ID" value="GKT37723.1"/>
    <property type="molecule type" value="Genomic_DNA"/>
</dbReference>
<evidence type="ECO:0000313" key="2">
    <source>
        <dbReference type="Proteomes" id="UP001057375"/>
    </source>
</evidence>
<organism evidence="1 2">
    <name type="scientific">Aduncisulcus paluster</name>
    <dbReference type="NCBI Taxonomy" id="2918883"/>
    <lineage>
        <taxon>Eukaryota</taxon>
        <taxon>Metamonada</taxon>
        <taxon>Carpediemonas-like organisms</taxon>
        <taxon>Aduncisulcus</taxon>
    </lineage>
</organism>
<accession>A0ABQ5L185</accession>
<dbReference type="Proteomes" id="UP001057375">
    <property type="component" value="Unassembled WGS sequence"/>
</dbReference>
<proteinExistence type="predicted"/>
<reference evidence="1" key="1">
    <citation type="submission" date="2022-03" db="EMBL/GenBank/DDBJ databases">
        <title>Draft genome sequence of Aduncisulcus paluster, a free-living microaerophilic Fornicata.</title>
        <authorList>
            <person name="Yuyama I."/>
            <person name="Kume K."/>
            <person name="Tamura T."/>
            <person name="Inagaki Y."/>
            <person name="Hashimoto T."/>
        </authorList>
    </citation>
    <scope>NUCLEOTIDE SEQUENCE</scope>
    <source>
        <strain evidence="1">NY0171</strain>
    </source>
</reference>
<gene>
    <name evidence="1" type="ORF">ADUPG1_003661</name>
</gene>
<protein>
    <submittedName>
        <fullName evidence="1">Uncharacterized protein</fullName>
    </submittedName>
</protein>
<name>A0ABQ5L185_9EUKA</name>
<feature type="non-terminal residue" evidence="1">
    <location>
        <position position="1"/>
    </location>
</feature>
<sequence length="74" mass="8433">CKGTPYRWKDAHEYDDYSEVEYYVLLPTDIPISQLKEAVLELKSFLKKKGFENSAKLAKDFALGDVLISAYLVG</sequence>
<comment type="caution">
    <text evidence="1">The sequence shown here is derived from an EMBL/GenBank/DDBJ whole genome shotgun (WGS) entry which is preliminary data.</text>
</comment>
<keyword evidence="2" id="KW-1185">Reference proteome</keyword>
<evidence type="ECO:0000313" key="1">
    <source>
        <dbReference type="EMBL" id="GKT37723.1"/>
    </source>
</evidence>